<dbReference type="PANTHER" id="PTHR30437:SF4">
    <property type="entry name" value="TRANSCRIPTION ELONGATION FACTOR GREA"/>
    <property type="match status" value="1"/>
</dbReference>
<dbReference type="SUPFAM" id="SSF46557">
    <property type="entry name" value="GreA transcript cleavage protein, N-terminal domain"/>
    <property type="match status" value="1"/>
</dbReference>
<proteinExistence type="inferred from homology"/>
<comment type="caution">
    <text evidence="13">The sequence shown here is derived from an EMBL/GenBank/DDBJ whole genome shotgun (WGS) entry which is preliminary data.</text>
</comment>
<accession>A0A1E8EVC7</accession>
<dbReference type="PANTHER" id="PTHR30437">
    <property type="entry name" value="TRANSCRIPTION ELONGATION FACTOR GREA"/>
    <property type="match status" value="1"/>
</dbReference>
<sequence length="157" mass="17744">MQLDKLILTESGKKKIEEELNYLKTVKRSEIKEALKAARAQGDLSENADYSAAKDDQSLTETRILELEAQLRNAVIVEETSEKHVFDINKKALVKFYDTDESFEITLVSSVESDFKNMKISIESPLGKSLYKLPIGEKVTVNSPDGDYEIEVIKILD</sequence>
<dbReference type="InterPro" id="IPR036805">
    <property type="entry name" value="Tscrpt_elong_fac_GreA/B_N_sf"/>
</dbReference>
<feature type="domain" description="Transcription elongation factor GreA/GreB N-terminal" evidence="12">
    <location>
        <begin position="7"/>
        <end position="76"/>
    </location>
</feature>
<dbReference type="HAMAP" id="MF_00105">
    <property type="entry name" value="GreA_GreB"/>
    <property type="match status" value="1"/>
</dbReference>
<dbReference type="Pfam" id="PF01272">
    <property type="entry name" value="GreA_GreB"/>
    <property type="match status" value="1"/>
</dbReference>
<dbReference type="PIRSF" id="PIRSF006092">
    <property type="entry name" value="GreA_GreB"/>
    <property type="match status" value="1"/>
</dbReference>
<evidence type="ECO:0000259" key="12">
    <source>
        <dbReference type="Pfam" id="PF03449"/>
    </source>
</evidence>
<dbReference type="GO" id="GO:0003746">
    <property type="term" value="F:translation elongation factor activity"/>
    <property type="evidence" value="ECO:0007669"/>
    <property type="project" value="UniProtKB-KW"/>
</dbReference>
<dbReference type="InterPro" id="IPR001437">
    <property type="entry name" value="Tscrpt_elong_fac_GreA/B_C"/>
</dbReference>
<evidence type="ECO:0000256" key="3">
    <source>
        <dbReference type="ARBA" id="ARBA00023015"/>
    </source>
</evidence>
<dbReference type="GO" id="GO:0003677">
    <property type="term" value="F:DNA binding"/>
    <property type="evidence" value="ECO:0007669"/>
    <property type="project" value="UniProtKB-UniRule"/>
</dbReference>
<dbReference type="STRING" id="1121290.CLAOCE_22240"/>
<dbReference type="InterPro" id="IPR028624">
    <property type="entry name" value="Tscrpt_elong_fac_GreA/B"/>
</dbReference>
<dbReference type="PATRIC" id="fig|1121290.3.peg.2241"/>
<evidence type="ECO:0000259" key="11">
    <source>
        <dbReference type="Pfam" id="PF01272"/>
    </source>
</evidence>
<protein>
    <recommendedName>
        <fullName evidence="2 9">Transcription elongation factor GreA</fullName>
    </recommendedName>
    <alternativeName>
        <fullName evidence="8 9">Transcript cleavage factor GreA</fullName>
    </alternativeName>
</protein>
<keyword evidence="13" id="KW-0648">Protein biosynthesis</keyword>
<name>A0A1E8EVC7_9CLOT</name>
<dbReference type="InterPro" id="IPR036953">
    <property type="entry name" value="GreA/GreB_C_sf"/>
</dbReference>
<keyword evidence="3 9" id="KW-0805">Transcription regulation</keyword>
<gene>
    <name evidence="13" type="primary">greA_2</name>
    <name evidence="9" type="synonym">greA</name>
    <name evidence="13" type="ORF">CLOACE_22240</name>
</gene>
<dbReference type="PROSITE" id="PS00829">
    <property type="entry name" value="GREAB_1"/>
    <property type="match status" value="1"/>
</dbReference>
<keyword evidence="14" id="KW-1185">Reference proteome</keyword>
<dbReference type="Gene3D" id="1.10.287.180">
    <property type="entry name" value="Transcription elongation factor, GreA/GreB, N-terminal domain"/>
    <property type="match status" value="1"/>
</dbReference>
<dbReference type="SUPFAM" id="SSF54534">
    <property type="entry name" value="FKBP-like"/>
    <property type="match status" value="1"/>
</dbReference>
<reference evidence="13 14" key="1">
    <citation type="submission" date="2016-06" db="EMBL/GenBank/DDBJ databases">
        <title>Genome sequence of Clostridium acetireducens DSM 10703.</title>
        <authorList>
            <person name="Poehlein A."/>
            <person name="Fluechter S."/>
            <person name="Duerre P."/>
            <person name="Daniel R."/>
        </authorList>
    </citation>
    <scope>NUCLEOTIDE SEQUENCE [LARGE SCALE GENOMIC DNA]</scope>
    <source>
        <strain evidence="13 14">DSM 10703</strain>
    </source>
</reference>
<evidence type="ECO:0000313" key="14">
    <source>
        <dbReference type="Proteomes" id="UP000175744"/>
    </source>
</evidence>
<evidence type="ECO:0000256" key="4">
    <source>
        <dbReference type="ARBA" id="ARBA00023054"/>
    </source>
</evidence>
<evidence type="ECO:0000256" key="8">
    <source>
        <dbReference type="ARBA" id="ARBA00030776"/>
    </source>
</evidence>
<dbReference type="AlphaFoldDB" id="A0A1E8EVC7"/>
<dbReference type="NCBIfam" id="NF001263">
    <property type="entry name" value="PRK00226.1-4"/>
    <property type="match status" value="1"/>
</dbReference>
<evidence type="ECO:0000256" key="7">
    <source>
        <dbReference type="ARBA" id="ARBA00024916"/>
    </source>
</evidence>
<keyword evidence="5 9" id="KW-0238">DNA-binding</keyword>
<evidence type="ECO:0000256" key="6">
    <source>
        <dbReference type="ARBA" id="ARBA00023163"/>
    </source>
</evidence>
<dbReference type="GO" id="GO:0070063">
    <property type="term" value="F:RNA polymerase binding"/>
    <property type="evidence" value="ECO:0007669"/>
    <property type="project" value="InterPro"/>
</dbReference>
<dbReference type="InterPro" id="IPR006359">
    <property type="entry name" value="Tscrpt_elong_fac_GreA"/>
</dbReference>
<dbReference type="InterPro" id="IPR022691">
    <property type="entry name" value="Tscrpt_elong_fac_GreA/B_N"/>
</dbReference>
<evidence type="ECO:0000256" key="2">
    <source>
        <dbReference type="ARBA" id="ARBA00013729"/>
    </source>
</evidence>
<dbReference type="InterPro" id="IPR023459">
    <property type="entry name" value="Tscrpt_elong_fac_GreA/B_fam"/>
</dbReference>
<comment type="function">
    <text evidence="7 9 10">Necessary for efficient RNA polymerase transcription elongation past template-encoded arresting sites. The arresting sites in DNA have the property of trapping a certain fraction of elongating RNA polymerases that pass through, resulting in locked ternary complexes. Cleavage of the nascent transcript by cleavage factors such as GreA or GreB allows the resumption of elongation from the new 3'terminus. GreA releases sequences of 2 to 3 nucleotides.</text>
</comment>
<dbReference type="GO" id="GO:0032784">
    <property type="term" value="P:regulation of DNA-templated transcription elongation"/>
    <property type="evidence" value="ECO:0007669"/>
    <property type="project" value="UniProtKB-UniRule"/>
</dbReference>
<keyword evidence="13" id="KW-0251">Elongation factor</keyword>
<feature type="domain" description="Transcription elongation factor GreA/GreB C-terminal" evidence="11">
    <location>
        <begin position="85"/>
        <end position="155"/>
    </location>
</feature>
<dbReference type="Pfam" id="PF03449">
    <property type="entry name" value="GreA_GreB_N"/>
    <property type="match status" value="1"/>
</dbReference>
<dbReference type="FunFam" id="1.10.287.180:FF:000001">
    <property type="entry name" value="Transcription elongation factor GreA"/>
    <property type="match status" value="1"/>
</dbReference>
<evidence type="ECO:0000256" key="1">
    <source>
        <dbReference type="ARBA" id="ARBA00008213"/>
    </source>
</evidence>
<keyword evidence="4" id="KW-0175">Coiled coil</keyword>
<evidence type="ECO:0000313" key="13">
    <source>
        <dbReference type="EMBL" id="OFH99472.1"/>
    </source>
</evidence>
<evidence type="ECO:0000256" key="10">
    <source>
        <dbReference type="RuleBase" id="RU000556"/>
    </source>
</evidence>
<dbReference type="InterPro" id="IPR018151">
    <property type="entry name" value="TF_GreA/GreB_CS"/>
</dbReference>
<comment type="similarity">
    <text evidence="1 9 10">Belongs to the GreA/GreB family.</text>
</comment>
<dbReference type="Proteomes" id="UP000175744">
    <property type="component" value="Unassembled WGS sequence"/>
</dbReference>
<organism evidence="13 14">
    <name type="scientific">Clostridium acetireducens DSM 10703</name>
    <dbReference type="NCBI Taxonomy" id="1121290"/>
    <lineage>
        <taxon>Bacteria</taxon>
        <taxon>Bacillati</taxon>
        <taxon>Bacillota</taxon>
        <taxon>Clostridia</taxon>
        <taxon>Eubacteriales</taxon>
        <taxon>Clostridiaceae</taxon>
        <taxon>Clostridium</taxon>
    </lineage>
</organism>
<keyword evidence="6 9" id="KW-0804">Transcription</keyword>
<evidence type="ECO:0000256" key="5">
    <source>
        <dbReference type="ARBA" id="ARBA00023125"/>
    </source>
</evidence>
<dbReference type="EMBL" id="LZFO01000054">
    <property type="protein sequence ID" value="OFH99472.1"/>
    <property type="molecule type" value="Genomic_DNA"/>
</dbReference>
<evidence type="ECO:0000256" key="9">
    <source>
        <dbReference type="HAMAP-Rule" id="MF_00105"/>
    </source>
</evidence>
<dbReference type="NCBIfam" id="TIGR01462">
    <property type="entry name" value="greA"/>
    <property type="match status" value="1"/>
</dbReference>
<dbReference type="PROSITE" id="PS00830">
    <property type="entry name" value="GREAB_2"/>
    <property type="match status" value="1"/>
</dbReference>
<dbReference type="GO" id="GO:0006354">
    <property type="term" value="P:DNA-templated transcription elongation"/>
    <property type="evidence" value="ECO:0007669"/>
    <property type="project" value="TreeGrafter"/>
</dbReference>
<dbReference type="Gene3D" id="3.10.50.30">
    <property type="entry name" value="Transcription elongation factor, GreA/GreB, C-terminal domain"/>
    <property type="match status" value="1"/>
</dbReference>